<dbReference type="HOGENOM" id="CLU_037398_0_1_5"/>
<proteinExistence type="predicted"/>
<evidence type="ECO:0000256" key="4">
    <source>
        <dbReference type="ARBA" id="ARBA00022519"/>
    </source>
</evidence>
<keyword evidence="7" id="KW-1185">Reference proteome</keyword>
<evidence type="ECO:0000256" key="1">
    <source>
        <dbReference type="ARBA" id="ARBA00004308"/>
    </source>
</evidence>
<dbReference type="EMBL" id="CP006774">
    <property type="protein sequence ID" value="AHD03326.1"/>
    <property type="molecule type" value="Genomic_DNA"/>
</dbReference>
<dbReference type="SUPFAM" id="SSF53850">
    <property type="entry name" value="Periplasmic binding protein-like II"/>
    <property type="match status" value="1"/>
</dbReference>
<protein>
    <submittedName>
        <fullName evidence="6">Nitrate transporter</fullName>
    </submittedName>
</protein>
<dbReference type="PATRIC" id="fig|999552.6.peg.4179"/>
<evidence type="ECO:0000313" key="7">
    <source>
        <dbReference type="Proteomes" id="UP000018780"/>
    </source>
</evidence>
<keyword evidence="4" id="KW-0997">Cell inner membrane</keyword>
<sequence length="392" mass="41519">MSATRIPAGYVPLTDAAPLIAAQEMGFAAEERLILELHPAASWSSLRDMLAFGQVDAAQMLAPVPIAAALGLGGVSAPLSVLSVLSVNGTVIGVSSSLARRLADAGYRLSFHDAVSAGKALIAAAGPDLRIGVPFPFSMHAELLTYWLNGLGPDTPRDFGIRTVPPPLMAEAVRNGEIDAFCVGEPWGSMAVEQGAGALLLPGRAIWSFAPEKVLAVRGAWAEAEPDLSGRLIRALWRAGRWLADPASRGLAAEILSARRYLDLPAEIIERALSGKFTVTPQGLQREAPGFIGFHDGAAGFPWRSQAQWIALQLAQRNGLERETALAKAGQVFRSDLYRNALRGTGADLPGACSKLEGAIRAMLLPAGESEAVSLLQNRFFDGRVFDPQAEV</sequence>
<reference evidence="6 7" key="1">
    <citation type="submission" date="2013-09" db="EMBL/GenBank/DDBJ databases">
        <authorList>
            <consortium name="DOE Joint Genome Institute"/>
            <person name="Klenk H.-P."/>
            <person name="Huntemann M."/>
            <person name="Han J."/>
            <person name="Chen A."/>
            <person name="Kyrpides N."/>
            <person name="Mavromatis K."/>
            <person name="Markowitz V."/>
            <person name="Palaniappan K."/>
            <person name="Ivanova N."/>
            <person name="Schaumberg A."/>
            <person name="Pati A."/>
            <person name="Liolios K."/>
            <person name="Nordberg H.P."/>
            <person name="Cantor M.N."/>
            <person name="Hua S.X."/>
            <person name="Woyke T."/>
        </authorList>
    </citation>
    <scope>NUCLEOTIDE SEQUENCE [LARGE SCALE GENOMIC DNA]</scope>
    <source>
        <strain evidence="6 7">DSM 14336</strain>
        <plasmid evidence="7">1</plasmid>
    </source>
</reference>
<accession>V9VX53</accession>
<dbReference type="KEGG" id="lmd:METH_21115"/>
<evidence type="ECO:0000256" key="3">
    <source>
        <dbReference type="ARBA" id="ARBA00022475"/>
    </source>
</evidence>
<name>V9VX53_9RHOB</name>
<gene>
    <name evidence="6" type="ORF">METH_21115</name>
</gene>
<dbReference type="PANTHER" id="PTHR30024">
    <property type="entry name" value="ALIPHATIC SULFONATES-BINDING PROTEIN-RELATED"/>
    <property type="match status" value="1"/>
</dbReference>
<evidence type="ECO:0000313" key="6">
    <source>
        <dbReference type="EMBL" id="AHD03326.1"/>
    </source>
</evidence>
<evidence type="ECO:0000256" key="5">
    <source>
        <dbReference type="ARBA" id="ARBA00023136"/>
    </source>
</evidence>
<keyword evidence="6" id="KW-0614">Plasmid</keyword>
<dbReference type="Gene3D" id="3.40.190.10">
    <property type="entry name" value="Periplasmic binding protein-like II"/>
    <property type="match status" value="2"/>
</dbReference>
<dbReference type="Pfam" id="PF13379">
    <property type="entry name" value="NMT1_2"/>
    <property type="match status" value="1"/>
</dbReference>
<dbReference type="OrthoDB" id="570524at2"/>
<dbReference type="PANTHER" id="PTHR30024:SF43">
    <property type="entry name" value="BLL4572 PROTEIN"/>
    <property type="match status" value="1"/>
</dbReference>
<keyword evidence="3" id="KW-1003">Cell membrane</keyword>
<evidence type="ECO:0000256" key="2">
    <source>
        <dbReference type="ARBA" id="ARBA00022448"/>
    </source>
</evidence>
<keyword evidence="5" id="KW-0472">Membrane</keyword>
<keyword evidence="2" id="KW-0813">Transport</keyword>
<dbReference type="Proteomes" id="UP000018780">
    <property type="component" value="Plasmid unnamed"/>
</dbReference>
<dbReference type="AlphaFoldDB" id="V9VX53"/>
<dbReference type="InterPro" id="IPR044527">
    <property type="entry name" value="NrtA/CpmA_ABC-bd_dom"/>
</dbReference>
<comment type="subcellular location">
    <subcellularLocation>
        <location evidence="1">Endomembrane system</location>
    </subcellularLocation>
</comment>
<geneLocation type="plasmid" evidence="7">
    <name>1</name>
</geneLocation>
<organism evidence="6 7">
    <name type="scientific">Leisingera methylohalidivorans DSM 14336</name>
    <dbReference type="NCBI Taxonomy" id="999552"/>
    <lineage>
        <taxon>Bacteria</taxon>
        <taxon>Pseudomonadati</taxon>
        <taxon>Pseudomonadota</taxon>
        <taxon>Alphaproteobacteria</taxon>
        <taxon>Rhodobacterales</taxon>
        <taxon>Roseobacteraceae</taxon>
        <taxon>Leisingera</taxon>
    </lineage>
</organism>
<dbReference type="RefSeq" id="WP_024092623.1">
    <property type="nucleotide sequence ID" value="NC_023146.1"/>
</dbReference>
<dbReference type="GO" id="GO:0012505">
    <property type="term" value="C:endomembrane system"/>
    <property type="evidence" value="ECO:0007669"/>
    <property type="project" value="UniProtKB-SubCell"/>
</dbReference>
<dbReference type="CDD" id="cd13553">
    <property type="entry name" value="PBP2_NrtA_CpmA_like"/>
    <property type="match status" value="1"/>
</dbReference>